<comment type="subcellular location">
    <subcellularLocation>
        <location evidence="1">Cell membrane</location>
        <topology evidence="1">Multi-pass membrane protein</topology>
    </subcellularLocation>
</comment>
<dbReference type="PRINTS" id="PR01036">
    <property type="entry name" value="TCRTETB"/>
</dbReference>
<evidence type="ECO:0000313" key="11">
    <source>
        <dbReference type="Proteomes" id="UP000248925"/>
    </source>
</evidence>
<feature type="transmembrane region" description="Helical" evidence="8">
    <location>
        <begin position="308"/>
        <end position="327"/>
    </location>
</feature>
<dbReference type="PROSITE" id="PS50850">
    <property type="entry name" value="MFS"/>
    <property type="match status" value="1"/>
</dbReference>
<gene>
    <name evidence="10" type="ORF">CPY51_03250</name>
</gene>
<evidence type="ECO:0000256" key="7">
    <source>
        <dbReference type="SAM" id="MobiDB-lite"/>
    </source>
</evidence>
<evidence type="ECO:0000259" key="9">
    <source>
        <dbReference type="PROSITE" id="PS50850"/>
    </source>
</evidence>
<dbReference type="GO" id="GO:0022857">
    <property type="term" value="F:transmembrane transporter activity"/>
    <property type="evidence" value="ECO:0007669"/>
    <property type="project" value="InterPro"/>
</dbReference>
<feature type="transmembrane region" description="Helical" evidence="8">
    <location>
        <begin position="443"/>
        <end position="462"/>
    </location>
</feature>
<dbReference type="RefSeq" id="WP_111158585.1">
    <property type="nucleotide sequence ID" value="NZ_PCDP01000001.1"/>
</dbReference>
<dbReference type="InterPro" id="IPR020846">
    <property type="entry name" value="MFS_dom"/>
</dbReference>
<keyword evidence="3" id="KW-1003">Cell membrane</keyword>
<feature type="transmembrane region" description="Helical" evidence="8">
    <location>
        <begin position="112"/>
        <end position="133"/>
    </location>
</feature>
<protein>
    <submittedName>
        <fullName evidence="10">MFS transporter</fullName>
    </submittedName>
</protein>
<comment type="caution">
    <text evidence="10">The sequence shown here is derived from an EMBL/GenBank/DDBJ whole genome shotgun (WGS) entry which is preliminary data.</text>
</comment>
<dbReference type="SUPFAM" id="SSF103473">
    <property type="entry name" value="MFS general substrate transporter"/>
    <property type="match status" value="1"/>
</dbReference>
<dbReference type="OrthoDB" id="2414439at2"/>
<evidence type="ECO:0000256" key="8">
    <source>
        <dbReference type="SAM" id="Phobius"/>
    </source>
</evidence>
<keyword evidence="4 8" id="KW-0812">Transmembrane</keyword>
<feature type="transmembrane region" description="Helical" evidence="8">
    <location>
        <begin position="176"/>
        <end position="194"/>
    </location>
</feature>
<feature type="transmembrane region" description="Helical" evidence="8">
    <location>
        <begin position="20"/>
        <end position="43"/>
    </location>
</feature>
<evidence type="ECO:0000313" key="10">
    <source>
        <dbReference type="EMBL" id="PZM17256.1"/>
    </source>
</evidence>
<evidence type="ECO:0000256" key="2">
    <source>
        <dbReference type="ARBA" id="ARBA00022448"/>
    </source>
</evidence>
<dbReference type="NCBIfam" id="TIGR00711">
    <property type="entry name" value="efflux_EmrB"/>
    <property type="match status" value="1"/>
</dbReference>
<feature type="transmembrane region" description="Helical" evidence="8">
    <location>
        <begin position="87"/>
        <end position="106"/>
    </location>
</feature>
<feature type="region of interest" description="Disordered" evidence="7">
    <location>
        <begin position="465"/>
        <end position="484"/>
    </location>
</feature>
<feature type="compositionally biased region" description="Basic and acidic residues" evidence="7">
    <location>
        <begin position="466"/>
        <end position="475"/>
    </location>
</feature>
<dbReference type="Gene3D" id="1.20.1250.20">
    <property type="entry name" value="MFS general substrate transporter like domains"/>
    <property type="match status" value="1"/>
</dbReference>
<feature type="transmembrane region" description="Helical" evidence="8">
    <location>
        <begin position="365"/>
        <end position="385"/>
    </location>
</feature>
<feature type="transmembrane region" description="Helical" evidence="8">
    <location>
        <begin position="339"/>
        <end position="359"/>
    </location>
</feature>
<dbReference type="InterPro" id="IPR004638">
    <property type="entry name" value="EmrB-like"/>
</dbReference>
<evidence type="ECO:0000256" key="6">
    <source>
        <dbReference type="ARBA" id="ARBA00023136"/>
    </source>
</evidence>
<dbReference type="GO" id="GO:0005886">
    <property type="term" value="C:plasma membrane"/>
    <property type="evidence" value="ECO:0007669"/>
    <property type="project" value="UniProtKB-SubCell"/>
</dbReference>
<feature type="transmembrane region" description="Helical" evidence="8">
    <location>
        <begin position="145"/>
        <end position="164"/>
    </location>
</feature>
<dbReference type="Pfam" id="PF07690">
    <property type="entry name" value="MFS_1"/>
    <property type="match status" value="1"/>
</dbReference>
<organism evidence="10 11">
    <name type="scientific">Rhizobium tubonense</name>
    <dbReference type="NCBI Taxonomy" id="484088"/>
    <lineage>
        <taxon>Bacteria</taxon>
        <taxon>Pseudomonadati</taxon>
        <taxon>Pseudomonadota</taxon>
        <taxon>Alphaproteobacteria</taxon>
        <taxon>Hyphomicrobiales</taxon>
        <taxon>Rhizobiaceae</taxon>
        <taxon>Rhizobium/Agrobacterium group</taxon>
        <taxon>Rhizobium</taxon>
    </lineage>
</organism>
<proteinExistence type="predicted"/>
<evidence type="ECO:0000256" key="1">
    <source>
        <dbReference type="ARBA" id="ARBA00004651"/>
    </source>
</evidence>
<evidence type="ECO:0000256" key="5">
    <source>
        <dbReference type="ARBA" id="ARBA00022989"/>
    </source>
</evidence>
<accession>A0A2W4EW76</accession>
<dbReference type="EMBL" id="PCDP01000001">
    <property type="protein sequence ID" value="PZM17256.1"/>
    <property type="molecule type" value="Genomic_DNA"/>
</dbReference>
<feature type="transmembrane region" description="Helical" evidence="8">
    <location>
        <begin position="406"/>
        <end position="423"/>
    </location>
</feature>
<name>A0A2W4EW76_9HYPH</name>
<evidence type="ECO:0000256" key="4">
    <source>
        <dbReference type="ARBA" id="ARBA00022692"/>
    </source>
</evidence>
<dbReference type="InterPro" id="IPR011701">
    <property type="entry name" value="MFS"/>
</dbReference>
<keyword evidence="11" id="KW-1185">Reference proteome</keyword>
<feature type="transmembrane region" description="Helical" evidence="8">
    <location>
        <begin position="232"/>
        <end position="253"/>
    </location>
</feature>
<feature type="domain" description="Major facilitator superfamily (MFS) profile" evidence="9">
    <location>
        <begin position="21"/>
        <end position="466"/>
    </location>
</feature>
<keyword evidence="2" id="KW-0813">Transport</keyword>
<dbReference type="Proteomes" id="UP000248925">
    <property type="component" value="Unassembled WGS sequence"/>
</dbReference>
<feature type="transmembrane region" description="Helical" evidence="8">
    <location>
        <begin position="55"/>
        <end position="75"/>
    </location>
</feature>
<keyword evidence="5 8" id="KW-1133">Transmembrane helix</keyword>
<feature type="transmembrane region" description="Helical" evidence="8">
    <location>
        <begin position="206"/>
        <end position="226"/>
    </location>
</feature>
<sequence>MTSSANPQPKSQVDDASAKWVLAVSVLGSSLGFIDSSVVNVALPAIQDDLSAGLASIQWVANGYMLTLASFILLGGALGDRLGTLRAFRIGLTIFVAASVGCALSFSVQSLVAARLIQGAGAALLVPTSLALISQAYTGEARGKAIGTWSAAGGVLMALGPPLGGWMVDHASWRSIFFINVPIAALALLLSFKIVRGQARDASRRLDIPGSVLAVLALGCMTYGLIELGQGAMLAGSALLATSVPLMASFIYVEARSSAPIMPLRLFRDRNFAGSNALTAILYGGLGGAIFMLPFVLIKVHHYSPTEAGAAFLPLSIILGLGSRLAGGVAGKVGRRLPLIVGPTITTVGFAMLALSAQMPSYWTSYLPGLVLIGIGMTIAIPALTTTVFDSAPDADSGAASGINNAFARSGGLLAVAALGIAFGRSDLSSLSEQNLSNAYTVVMWFAALAAALSAVCAAATITSETENRPHEAPRKRTPATPVS</sequence>
<feature type="transmembrane region" description="Helical" evidence="8">
    <location>
        <begin position="274"/>
        <end position="296"/>
    </location>
</feature>
<dbReference type="PANTHER" id="PTHR42718">
    <property type="entry name" value="MAJOR FACILITATOR SUPERFAMILY MULTIDRUG TRANSPORTER MFSC"/>
    <property type="match status" value="1"/>
</dbReference>
<dbReference type="CDD" id="cd17321">
    <property type="entry name" value="MFS_MMR_MDR_like"/>
    <property type="match status" value="1"/>
</dbReference>
<dbReference type="AlphaFoldDB" id="A0A2W4EW76"/>
<dbReference type="Gene3D" id="1.20.1720.10">
    <property type="entry name" value="Multidrug resistance protein D"/>
    <property type="match status" value="1"/>
</dbReference>
<dbReference type="InterPro" id="IPR036259">
    <property type="entry name" value="MFS_trans_sf"/>
</dbReference>
<reference evidence="10 11" key="1">
    <citation type="journal article" date="2018" name="Sci. Rep.">
        <title>Rhizobium tumorigenes sp. nov., a novel plant tumorigenic bacterium isolated from cane gall tumors on thornless blackberry.</title>
        <authorList>
            <person name="Kuzmanovi N."/>
            <person name="Smalla K."/>
            <person name="Gronow S."/>
            <person name="PuBawska J."/>
        </authorList>
    </citation>
    <scope>NUCLEOTIDE SEQUENCE [LARGE SCALE GENOMIC DNA]</scope>
    <source>
        <strain evidence="10 11">CCBAU 85046</strain>
    </source>
</reference>
<evidence type="ECO:0000256" key="3">
    <source>
        <dbReference type="ARBA" id="ARBA00022475"/>
    </source>
</evidence>
<dbReference type="PANTHER" id="PTHR42718:SF42">
    <property type="entry name" value="EXPORT PROTEIN"/>
    <property type="match status" value="1"/>
</dbReference>
<keyword evidence="6 8" id="KW-0472">Membrane</keyword>